<evidence type="ECO:0000256" key="1">
    <source>
        <dbReference type="ARBA" id="ARBA00004651"/>
    </source>
</evidence>
<dbReference type="InterPro" id="IPR003856">
    <property type="entry name" value="LPS_length_determ_N"/>
</dbReference>
<evidence type="ECO:0000256" key="6">
    <source>
        <dbReference type="ARBA" id="ARBA00023136"/>
    </source>
</evidence>
<evidence type="ECO:0000256" key="5">
    <source>
        <dbReference type="ARBA" id="ARBA00022989"/>
    </source>
</evidence>
<evidence type="ECO:0000259" key="9">
    <source>
        <dbReference type="Pfam" id="PF13614"/>
    </source>
</evidence>
<feature type="domain" description="AAA" evidence="9">
    <location>
        <begin position="278"/>
        <end position="433"/>
    </location>
</feature>
<evidence type="ECO:0000256" key="2">
    <source>
        <dbReference type="ARBA" id="ARBA00006683"/>
    </source>
</evidence>
<sequence length="501" mass="56050">MENINGYEYLSLIDIIRILKERILFILLITILCTGIMAVKVLVLSKPIYGAHATAIIVKGDKSIVQNSKGEAQYTQNDILLYEKVVDTYVQIAQSNLVIDKTAKELKNYSSSQLKEMITAVPISLAKSSLTGGIDNTQIIQLNVVSSNRDEVAKIANAYSKNFIEQSMRILPVGKIEVLDQAETPISPMPTNKAKNIVGGLLFGLLLSVGVVLFRSYVNSLKIRNEKQVKDILNIPVVVTIEKQGGKKVKKINKRNDVVEKYRLLRNFVENYNKIGFKCISIISNSDTEGKETIAKNLAMSLAVYGKKTLFIDCTLSRISKIQSFDLGTARELIDILKDIDKLKDQQLDREKISEISLRGCIKRTSCEYLSVASIGNYNLDGYNFIVKTEYLKIIMEFLKKKFDYIIIDTPSFTNLSYTQVITGSADACLFVLKEGVNEVTEAASIKDNIDTMGCRMLGCVLNKEKTTTKIFDKEFNNLIGIEYTNRKNKVAINDKTSTSA</sequence>
<dbReference type="SUPFAM" id="SSF52540">
    <property type="entry name" value="P-loop containing nucleoside triphosphate hydrolases"/>
    <property type="match status" value="1"/>
</dbReference>
<reference evidence="11" key="1">
    <citation type="submission" date="2017-04" db="EMBL/GenBank/DDBJ databases">
        <authorList>
            <person name="Song Y."/>
            <person name="Cho B.-K."/>
        </authorList>
    </citation>
    <scope>NUCLEOTIDE SEQUENCE [LARGE SCALE GENOMIC DNA]</scope>
    <source>
        <strain evidence="11">SL1</strain>
    </source>
</reference>
<dbReference type="InterPro" id="IPR027417">
    <property type="entry name" value="P-loop_NTPase"/>
</dbReference>
<feature type="transmembrane region" description="Helical" evidence="7">
    <location>
        <begin position="23"/>
        <end position="43"/>
    </location>
</feature>
<accession>A0A2U8DVA5</accession>
<evidence type="ECO:0000313" key="11">
    <source>
        <dbReference type="Proteomes" id="UP000244910"/>
    </source>
</evidence>
<evidence type="ECO:0000313" key="10">
    <source>
        <dbReference type="EMBL" id="AWI06391.1"/>
    </source>
</evidence>
<organism evidence="10 11">
    <name type="scientific">Clostridium drakei</name>
    <dbReference type="NCBI Taxonomy" id="332101"/>
    <lineage>
        <taxon>Bacteria</taxon>
        <taxon>Bacillati</taxon>
        <taxon>Bacillota</taxon>
        <taxon>Clostridia</taxon>
        <taxon>Eubacteriales</taxon>
        <taxon>Clostridiaceae</taxon>
        <taxon>Clostridium</taxon>
    </lineage>
</organism>
<evidence type="ECO:0000256" key="7">
    <source>
        <dbReference type="SAM" id="Phobius"/>
    </source>
</evidence>
<dbReference type="Proteomes" id="UP000244910">
    <property type="component" value="Chromosome"/>
</dbReference>
<evidence type="ECO:0000256" key="3">
    <source>
        <dbReference type="ARBA" id="ARBA00022475"/>
    </source>
</evidence>
<dbReference type="RefSeq" id="WP_032077258.1">
    <property type="nucleotide sequence ID" value="NZ_CP020953.1"/>
</dbReference>
<evidence type="ECO:0000256" key="4">
    <source>
        <dbReference type="ARBA" id="ARBA00022692"/>
    </source>
</evidence>
<keyword evidence="5 7" id="KW-1133">Transmembrane helix</keyword>
<evidence type="ECO:0008006" key="12">
    <source>
        <dbReference type="Google" id="ProtNLM"/>
    </source>
</evidence>
<feature type="domain" description="Polysaccharide chain length determinant N-terminal" evidence="8">
    <location>
        <begin position="10"/>
        <end position="106"/>
    </location>
</feature>
<dbReference type="Pfam" id="PF13614">
    <property type="entry name" value="AAA_31"/>
    <property type="match status" value="1"/>
</dbReference>
<dbReference type="PANTHER" id="PTHR32309:SF31">
    <property type="entry name" value="CAPSULAR EXOPOLYSACCHARIDE FAMILY"/>
    <property type="match status" value="1"/>
</dbReference>
<dbReference type="PANTHER" id="PTHR32309">
    <property type="entry name" value="TYROSINE-PROTEIN KINASE"/>
    <property type="match status" value="1"/>
</dbReference>
<dbReference type="InterPro" id="IPR050445">
    <property type="entry name" value="Bact_polysacc_biosynth/exp"/>
</dbReference>
<dbReference type="Gene3D" id="3.40.50.300">
    <property type="entry name" value="P-loop containing nucleotide triphosphate hydrolases"/>
    <property type="match status" value="1"/>
</dbReference>
<dbReference type="GO" id="GO:0004713">
    <property type="term" value="F:protein tyrosine kinase activity"/>
    <property type="evidence" value="ECO:0007669"/>
    <property type="project" value="TreeGrafter"/>
</dbReference>
<dbReference type="EMBL" id="CP020953">
    <property type="protein sequence ID" value="AWI06391.1"/>
    <property type="molecule type" value="Genomic_DNA"/>
</dbReference>
<dbReference type="KEGG" id="cdrk:B9W14_18435"/>
<comment type="subcellular location">
    <subcellularLocation>
        <location evidence="1">Cell membrane</location>
        <topology evidence="1">Multi-pass membrane protein</topology>
    </subcellularLocation>
</comment>
<dbReference type="InterPro" id="IPR025669">
    <property type="entry name" value="AAA_dom"/>
</dbReference>
<dbReference type="Pfam" id="PF02706">
    <property type="entry name" value="Wzz"/>
    <property type="match status" value="1"/>
</dbReference>
<dbReference type="OrthoDB" id="9794577at2"/>
<keyword evidence="11" id="KW-1185">Reference proteome</keyword>
<keyword evidence="6 7" id="KW-0472">Membrane</keyword>
<evidence type="ECO:0000259" key="8">
    <source>
        <dbReference type="Pfam" id="PF02706"/>
    </source>
</evidence>
<dbReference type="AlphaFoldDB" id="A0A2U8DVA5"/>
<comment type="similarity">
    <text evidence="2">Belongs to the CpsC/CapA family.</text>
</comment>
<dbReference type="GO" id="GO:0005886">
    <property type="term" value="C:plasma membrane"/>
    <property type="evidence" value="ECO:0007669"/>
    <property type="project" value="UniProtKB-SubCell"/>
</dbReference>
<name>A0A2U8DVA5_9CLOT</name>
<proteinExistence type="inferred from homology"/>
<keyword evidence="4 7" id="KW-0812">Transmembrane</keyword>
<gene>
    <name evidence="10" type="ORF">B9W14_18435</name>
</gene>
<protein>
    <recommendedName>
        <fullName evidence="12">Non-specific protein-tyrosine kinase</fullName>
    </recommendedName>
</protein>
<keyword evidence="3" id="KW-1003">Cell membrane</keyword>
<feature type="transmembrane region" description="Helical" evidence="7">
    <location>
        <begin position="197"/>
        <end position="218"/>
    </location>
</feature>